<dbReference type="AlphaFoldDB" id="A0A0E2Q1S5"/>
<sequence length="63" mass="7059">MTPLKGPDMEKKNMDVMTMNKFDGLSIDKLSEIVGGNVPYDIGYGVEPVSYIAVEILKLRKIR</sequence>
<evidence type="ECO:0008006" key="3">
    <source>
        <dbReference type="Google" id="ProtNLM"/>
    </source>
</evidence>
<proteinExistence type="predicted"/>
<protein>
    <recommendedName>
        <fullName evidence="3">Bacteriocin</fullName>
    </recommendedName>
</protein>
<evidence type="ECO:0000313" key="2">
    <source>
        <dbReference type="Proteomes" id="UP000024559"/>
    </source>
</evidence>
<comment type="caution">
    <text evidence="1">The sequence shown here is derived from an EMBL/GenBank/DDBJ whole genome shotgun (WGS) entry which is preliminary data.</text>
</comment>
<dbReference type="HOGENOM" id="CLU_3030685_0_0_9"/>
<organism evidence="1 2">
    <name type="scientific">Streptococcus thermophilus M17PTZA496</name>
    <dbReference type="NCBI Taxonomy" id="1433289"/>
    <lineage>
        <taxon>Bacteria</taxon>
        <taxon>Bacillati</taxon>
        <taxon>Bacillota</taxon>
        <taxon>Bacilli</taxon>
        <taxon>Lactobacillales</taxon>
        <taxon>Streptococcaceae</taxon>
        <taxon>Streptococcus</taxon>
    </lineage>
</organism>
<evidence type="ECO:0000313" key="1">
    <source>
        <dbReference type="EMBL" id="ETW88277.1"/>
    </source>
</evidence>
<dbReference type="Proteomes" id="UP000024559">
    <property type="component" value="Chromosome"/>
</dbReference>
<dbReference type="PATRIC" id="fig|1433289.7.peg.2048"/>
<name>A0A0E2Q1S5_STRTR</name>
<dbReference type="EMBL" id="AZJT01000067">
    <property type="protein sequence ID" value="ETW88277.1"/>
    <property type="molecule type" value="Genomic_DNA"/>
</dbReference>
<reference evidence="2" key="1">
    <citation type="submission" date="2013-12" db="EMBL/GenBank/DDBJ databases">
        <title>Genome sequences of Streptococcus thermophilus strains MTH17CL396 and M17PTZA496 isolated from Fontina cheese in Valle d'Aosta region (Italy).</title>
        <authorList>
            <person name="Treu L."/>
            <person name="Giacomini A."/>
            <person name="Corich V."/>
            <person name="Vendramin V."/>
            <person name="Bovo B."/>
        </authorList>
    </citation>
    <scope>NUCLEOTIDE SEQUENCE [LARGE SCALE GENOMIC DNA]</scope>
    <source>
        <strain evidence="2">M17PTZA496</strain>
    </source>
</reference>
<accession>A0A0E2Q1S5</accession>
<gene>
    <name evidence="1" type="ORF">X841_09870</name>
</gene>
<dbReference type="RefSeq" id="WP_014727693.1">
    <property type="nucleotide sequence ID" value="NZ_CM002372.1"/>
</dbReference>